<evidence type="ECO:0000256" key="1">
    <source>
        <dbReference type="ARBA" id="ARBA00023125"/>
    </source>
</evidence>
<dbReference type="PANTHER" id="PTHR19303:SF74">
    <property type="entry name" value="POGO TRANSPOSABLE ELEMENT WITH KRAB DOMAIN"/>
    <property type="match status" value="1"/>
</dbReference>
<dbReference type="SMART" id="SM00674">
    <property type="entry name" value="CENPB"/>
    <property type="match status" value="1"/>
</dbReference>
<keyword evidence="4" id="KW-1185">Reference proteome</keyword>
<name>A0A6J8BSR4_MYTCO</name>
<proteinExistence type="predicted"/>
<dbReference type="Pfam" id="PF03184">
    <property type="entry name" value="DDE_1"/>
    <property type="match status" value="1"/>
</dbReference>
<dbReference type="InterPro" id="IPR006600">
    <property type="entry name" value="HTH_CenpB_DNA-bd_dom"/>
</dbReference>
<dbReference type="GO" id="GO:0005634">
    <property type="term" value="C:nucleus"/>
    <property type="evidence" value="ECO:0007669"/>
    <property type="project" value="TreeGrafter"/>
</dbReference>
<dbReference type="Gene3D" id="1.10.10.60">
    <property type="entry name" value="Homeodomain-like"/>
    <property type="match status" value="1"/>
</dbReference>
<evidence type="ECO:0000313" key="3">
    <source>
        <dbReference type="EMBL" id="CAC5387038.1"/>
    </source>
</evidence>
<gene>
    <name evidence="3" type="ORF">MCOR_22414</name>
</gene>
<dbReference type="AlphaFoldDB" id="A0A6J8BSR4"/>
<dbReference type="InterPro" id="IPR009057">
    <property type="entry name" value="Homeodomain-like_sf"/>
</dbReference>
<organism evidence="3 4">
    <name type="scientific">Mytilus coruscus</name>
    <name type="common">Sea mussel</name>
    <dbReference type="NCBI Taxonomy" id="42192"/>
    <lineage>
        <taxon>Eukaryota</taxon>
        <taxon>Metazoa</taxon>
        <taxon>Spiralia</taxon>
        <taxon>Lophotrochozoa</taxon>
        <taxon>Mollusca</taxon>
        <taxon>Bivalvia</taxon>
        <taxon>Autobranchia</taxon>
        <taxon>Pteriomorphia</taxon>
        <taxon>Mytilida</taxon>
        <taxon>Mytiloidea</taxon>
        <taxon>Mytilidae</taxon>
        <taxon>Mytilinae</taxon>
        <taxon>Mytilus</taxon>
    </lineage>
</organism>
<dbReference type="Pfam" id="PF03221">
    <property type="entry name" value="HTH_Tnp_Tc5"/>
    <property type="match status" value="1"/>
</dbReference>
<dbReference type="InterPro" id="IPR050863">
    <property type="entry name" value="CenT-Element_Derived"/>
</dbReference>
<keyword evidence="1" id="KW-0238">DNA-binding</keyword>
<sequence>MTKGRDITPKIGRTLPPTPIASFKFEFCNLSLPIPKKLSKFLEQQLIAAPVSTKQLILLPRWVKYVSPSPLKKNLKFVAYANPTLTVAAGREFTIDEKNVRNWRKLKERLQKMPKTKKANRGSAPHFPDLEKALMPWVTDRRQQGFALSTTELRLKAIHLSKSLPDLKNFRGSIDWCYGFLRRHDLSIRRRTHISQKLPADYEDKLLEFQKYIIKVRKQNNYLLSQIGNADQTPLTFDLPADTTIDHKGTSTVNIRTTGNEKNWLTVMLVCTADGGKLPPYVVFKRKTMPKIPFPKGLIVQVHQNGWFDDRITKDWLTRVWGRRPGAGLSRSLLVLDAFRCHKSEEVKTLLKDEHKSDLAIIPGGMTSILQPLDVSINKPMKVALRQKWNAWISGDDHSFTNTGRMRKPELPVICSWIVEAWEELDPQIICRSFKKCTISNALDGSEDDMVWEEHVKASIPPTEDEGEEDEELEDDRDIYYYDEDEDDDMPLAALTSLPYSVKKTKNHLMV</sequence>
<dbReference type="PANTHER" id="PTHR19303">
    <property type="entry name" value="TRANSPOSON"/>
    <property type="match status" value="1"/>
</dbReference>
<protein>
    <recommendedName>
        <fullName evidence="2">HTH CENPB-type domain-containing protein</fullName>
    </recommendedName>
</protein>
<dbReference type="SUPFAM" id="SSF46689">
    <property type="entry name" value="Homeodomain-like"/>
    <property type="match status" value="1"/>
</dbReference>
<dbReference type="GO" id="GO:0003677">
    <property type="term" value="F:DNA binding"/>
    <property type="evidence" value="ECO:0007669"/>
    <property type="project" value="UniProtKB-KW"/>
</dbReference>
<evidence type="ECO:0000259" key="2">
    <source>
        <dbReference type="PROSITE" id="PS51253"/>
    </source>
</evidence>
<dbReference type="OrthoDB" id="6136066at2759"/>
<evidence type="ECO:0000313" key="4">
    <source>
        <dbReference type="Proteomes" id="UP000507470"/>
    </source>
</evidence>
<dbReference type="PROSITE" id="PS51253">
    <property type="entry name" value="HTH_CENPB"/>
    <property type="match status" value="1"/>
</dbReference>
<dbReference type="EMBL" id="CACVKT020003965">
    <property type="protein sequence ID" value="CAC5387038.1"/>
    <property type="molecule type" value="Genomic_DNA"/>
</dbReference>
<reference evidence="3 4" key="1">
    <citation type="submission" date="2020-06" db="EMBL/GenBank/DDBJ databases">
        <authorList>
            <person name="Li R."/>
            <person name="Bekaert M."/>
        </authorList>
    </citation>
    <scope>NUCLEOTIDE SEQUENCE [LARGE SCALE GENOMIC DNA]</scope>
    <source>
        <strain evidence="4">wild</strain>
    </source>
</reference>
<dbReference type="InterPro" id="IPR004875">
    <property type="entry name" value="DDE_SF_endonuclease_dom"/>
</dbReference>
<accession>A0A6J8BSR4</accession>
<feature type="domain" description="HTH CENPB-type" evidence="2">
    <location>
        <begin position="118"/>
        <end position="190"/>
    </location>
</feature>
<dbReference type="Proteomes" id="UP000507470">
    <property type="component" value="Unassembled WGS sequence"/>
</dbReference>